<proteinExistence type="predicted"/>
<organism evidence="2 3">
    <name type="scientific">Aspergillus homomorphus (strain CBS 101889)</name>
    <dbReference type="NCBI Taxonomy" id="1450537"/>
    <lineage>
        <taxon>Eukaryota</taxon>
        <taxon>Fungi</taxon>
        <taxon>Dikarya</taxon>
        <taxon>Ascomycota</taxon>
        <taxon>Pezizomycotina</taxon>
        <taxon>Eurotiomycetes</taxon>
        <taxon>Eurotiomycetidae</taxon>
        <taxon>Eurotiales</taxon>
        <taxon>Aspergillaceae</taxon>
        <taxon>Aspergillus</taxon>
        <taxon>Aspergillus subgen. Circumdati</taxon>
    </lineage>
</organism>
<evidence type="ECO:0000256" key="1">
    <source>
        <dbReference type="SAM" id="MobiDB-lite"/>
    </source>
</evidence>
<dbReference type="EMBL" id="KZ824275">
    <property type="protein sequence ID" value="RAL14394.1"/>
    <property type="molecule type" value="Genomic_DNA"/>
</dbReference>
<dbReference type="GeneID" id="37203863"/>
<feature type="region of interest" description="Disordered" evidence="1">
    <location>
        <begin position="1"/>
        <end position="25"/>
    </location>
</feature>
<name>A0A395I8B0_ASPHC</name>
<dbReference type="RefSeq" id="XP_025553548.1">
    <property type="nucleotide sequence ID" value="XM_025699574.1"/>
</dbReference>
<protein>
    <submittedName>
        <fullName evidence="2">Uncharacterized protein</fullName>
    </submittedName>
</protein>
<gene>
    <name evidence="2" type="ORF">BO97DRAFT_466122</name>
</gene>
<dbReference type="AlphaFoldDB" id="A0A395I8B0"/>
<dbReference type="Proteomes" id="UP000248961">
    <property type="component" value="Unassembled WGS sequence"/>
</dbReference>
<sequence>MASDDEEELCHSPQDSEPEDDDGSLRPMSYAFCLSKNYVQNWSNRAASRELYQNWKDGILTSFHLTQRDFLPEIEDTRNEIQIRLYHPHCTPSGARKLLGYILYKKRYGSIEMSNFQARLTSHDLDFGGTTKKDKNRLLAGEHGEGLKIAALVLRRKGFRVQLMASKFSFNFGFRGKCQSRIYCKLTPISPSTLPKKKENCQRNYVLGSSVNLISDPSKDVTVHITKGQGADGVKITPDEFKDWMRVVLDLNMPPAGYIIQTEHGDLILDRDRYKNQMYLKDILLSRPGSEGRKYRHGYNFLRGETDRERQSLASQEEEALIASKIWASAIRLQKKYIVARYTALLRDNWGCADVFRADKVVAKDTAIAIWEYLLTQGRGKFYYGLGEKEMNYETIVTGLRRKPVGLSKVLWDILRKYTLARTPDEERIHVFETSQLSTLQPNHFMRHIKRALAGYLALHPQTRDVTVKYVAGGNCDVNVLFNPP</sequence>
<accession>A0A395I8B0</accession>
<evidence type="ECO:0000313" key="2">
    <source>
        <dbReference type="EMBL" id="RAL14394.1"/>
    </source>
</evidence>
<evidence type="ECO:0000313" key="3">
    <source>
        <dbReference type="Proteomes" id="UP000248961"/>
    </source>
</evidence>
<dbReference type="VEuPathDB" id="FungiDB:BO97DRAFT_466122"/>
<reference evidence="2 3" key="1">
    <citation type="submission" date="2018-02" db="EMBL/GenBank/DDBJ databases">
        <title>The genomes of Aspergillus section Nigri reveals drivers in fungal speciation.</title>
        <authorList>
            <consortium name="DOE Joint Genome Institute"/>
            <person name="Vesth T.C."/>
            <person name="Nybo J."/>
            <person name="Theobald S."/>
            <person name="Brandl J."/>
            <person name="Frisvad J.C."/>
            <person name="Nielsen K.F."/>
            <person name="Lyhne E.K."/>
            <person name="Kogle M.E."/>
            <person name="Kuo A."/>
            <person name="Riley R."/>
            <person name="Clum A."/>
            <person name="Nolan M."/>
            <person name="Lipzen A."/>
            <person name="Salamov A."/>
            <person name="Henrissat B."/>
            <person name="Wiebenga A."/>
            <person name="De vries R.P."/>
            <person name="Grigoriev I.V."/>
            <person name="Mortensen U.H."/>
            <person name="Andersen M.R."/>
            <person name="Baker S.E."/>
        </authorList>
    </citation>
    <scope>NUCLEOTIDE SEQUENCE [LARGE SCALE GENOMIC DNA]</scope>
    <source>
        <strain evidence="2 3">CBS 101889</strain>
    </source>
</reference>
<keyword evidence="3" id="KW-1185">Reference proteome</keyword>
<dbReference type="OrthoDB" id="5376140at2759"/>